<keyword evidence="1 5" id="KW-0378">Hydrolase</keyword>
<comment type="catalytic activity">
    <reaction evidence="2">
        <text>3',5'-cyclic CMP + H2O = CMP + H(+)</text>
        <dbReference type="Rhea" id="RHEA:72675"/>
        <dbReference type="ChEBI" id="CHEBI:15377"/>
        <dbReference type="ChEBI" id="CHEBI:15378"/>
        <dbReference type="ChEBI" id="CHEBI:58003"/>
        <dbReference type="ChEBI" id="CHEBI:60377"/>
    </reaction>
    <physiologicalReaction direction="left-to-right" evidence="2">
        <dbReference type="Rhea" id="RHEA:72676"/>
    </physiologicalReaction>
</comment>
<evidence type="ECO:0000259" key="6">
    <source>
        <dbReference type="SMART" id="SM00849"/>
    </source>
</evidence>
<dbReference type="PANTHER" id="PTHR43546:SF3">
    <property type="entry name" value="UPF0173 METAL-DEPENDENT HYDROLASE MJ1163"/>
    <property type="match status" value="1"/>
</dbReference>
<dbReference type="SMART" id="SM00849">
    <property type="entry name" value="Lactamase_B"/>
    <property type="match status" value="1"/>
</dbReference>
<keyword evidence="8" id="KW-1185">Reference proteome</keyword>
<evidence type="ECO:0000313" key="8">
    <source>
        <dbReference type="Proteomes" id="UP000017973"/>
    </source>
</evidence>
<evidence type="ECO:0000256" key="1">
    <source>
        <dbReference type="ARBA" id="ARBA00022801"/>
    </source>
</evidence>
<comment type="similarity">
    <text evidence="5">Belongs to the UPF0173 family.</text>
</comment>
<dbReference type="eggNOG" id="COG2220">
    <property type="taxonomic scope" value="Bacteria"/>
</dbReference>
<evidence type="ECO:0000256" key="3">
    <source>
        <dbReference type="ARBA" id="ARBA00034301"/>
    </source>
</evidence>
<comment type="function">
    <text evidence="3">Counteracts the endogenous Pycsar antiviral defense system. Phosphodiesterase that enables metal-dependent hydrolysis of host cyclic nucleotide Pycsar defense signals such as cCMP and cUMP.</text>
</comment>
<evidence type="ECO:0000256" key="4">
    <source>
        <dbReference type="ARBA" id="ARBA00048505"/>
    </source>
</evidence>
<dbReference type="PATRIC" id="fig|1408254.3.peg.1908"/>
<dbReference type="HOGENOM" id="CLU_070010_4_1_9"/>
<proteinExistence type="inferred from homology"/>
<dbReference type="Pfam" id="PF12706">
    <property type="entry name" value="Lactamase_B_2"/>
    <property type="match status" value="1"/>
</dbReference>
<protein>
    <recommendedName>
        <fullName evidence="5">UPF0173 metal-dependent hydrolase T458_09635</fullName>
    </recommendedName>
</protein>
<evidence type="ECO:0000256" key="5">
    <source>
        <dbReference type="HAMAP-Rule" id="MF_00457"/>
    </source>
</evidence>
<reference evidence="7 8" key="1">
    <citation type="journal article" date="2014" name="Genome Announc.">
        <title>Draft Genome Sequence of Brevibacillus panacihumi Strain W25, a Halotolerant Hydrocarbon-Degrading Bacterium.</title>
        <authorList>
            <person name="Wang X."/>
            <person name="Jin D."/>
            <person name="Zhou L."/>
            <person name="Wu L."/>
            <person name="An W."/>
            <person name="Chen Y."/>
            <person name="Zhao L."/>
        </authorList>
    </citation>
    <scope>NUCLEOTIDE SEQUENCE [LARGE SCALE GENOMIC DNA]</scope>
    <source>
        <strain evidence="7 8">W25</strain>
    </source>
</reference>
<dbReference type="InterPro" id="IPR050114">
    <property type="entry name" value="UPF0173_UPF0282_UlaG_hydrolase"/>
</dbReference>
<dbReference type="GO" id="GO:0016787">
    <property type="term" value="F:hydrolase activity"/>
    <property type="evidence" value="ECO:0007669"/>
    <property type="project" value="UniProtKB-UniRule"/>
</dbReference>
<comment type="catalytic activity">
    <reaction evidence="4">
        <text>3',5'-cyclic UMP + H2O = UMP + H(+)</text>
        <dbReference type="Rhea" id="RHEA:70575"/>
        <dbReference type="ChEBI" id="CHEBI:15377"/>
        <dbReference type="ChEBI" id="CHEBI:15378"/>
        <dbReference type="ChEBI" id="CHEBI:57865"/>
        <dbReference type="ChEBI" id="CHEBI:184387"/>
    </reaction>
    <physiologicalReaction direction="left-to-right" evidence="4">
        <dbReference type="Rhea" id="RHEA:70576"/>
    </physiologicalReaction>
</comment>
<name>V6MH95_9BACL</name>
<sequence>MEMLGQHSRKAGEPMLEIRFHGHSTVQLSSEGHSIIIDPFITGNGQATTKLADIQVSYILLTHGHQDHILDAVELAKQNEATIVTTHELATYLGWQGVQTIGMNLGGSLELPFGKVKMTQAFHSSGVILDDQKQIVYMGMPGGFIIEMGGKTVYHAGDTGLFGDMKMLGELHKIDLAFLPIGDLFTMGPEDAALAAQWVRADYVVPIHYNTFPPIVQDGDAFVAGLAKKDIQGKALKPGEELRLP</sequence>
<gene>
    <name evidence="7" type="ORF">T458_09635</name>
</gene>
<feature type="domain" description="Metallo-beta-lactamase" evidence="6">
    <location>
        <begin position="22"/>
        <end position="208"/>
    </location>
</feature>
<evidence type="ECO:0000313" key="7">
    <source>
        <dbReference type="EMBL" id="EST54788.1"/>
    </source>
</evidence>
<dbReference type="HAMAP" id="MF_00457">
    <property type="entry name" value="UPF0173"/>
    <property type="match status" value="1"/>
</dbReference>
<dbReference type="Proteomes" id="UP000017973">
    <property type="component" value="Unassembled WGS sequence"/>
</dbReference>
<dbReference type="PANTHER" id="PTHR43546">
    <property type="entry name" value="UPF0173 METAL-DEPENDENT HYDROLASE MJ1163-RELATED"/>
    <property type="match status" value="1"/>
</dbReference>
<dbReference type="AlphaFoldDB" id="V6MH95"/>
<dbReference type="InterPro" id="IPR022877">
    <property type="entry name" value="UPF0173"/>
</dbReference>
<dbReference type="STRING" id="1408254.T458_09635"/>
<dbReference type="NCBIfam" id="NF001911">
    <property type="entry name" value="PRK00685.1"/>
    <property type="match status" value="1"/>
</dbReference>
<comment type="caution">
    <text evidence="7">The sequence shown here is derived from an EMBL/GenBank/DDBJ whole genome shotgun (WGS) entry which is preliminary data.</text>
</comment>
<accession>V6MH95</accession>
<dbReference type="SUPFAM" id="SSF56281">
    <property type="entry name" value="Metallo-hydrolase/oxidoreductase"/>
    <property type="match status" value="1"/>
</dbReference>
<dbReference type="InterPro" id="IPR036866">
    <property type="entry name" value="RibonucZ/Hydroxyglut_hydro"/>
</dbReference>
<evidence type="ECO:0000256" key="2">
    <source>
        <dbReference type="ARBA" id="ARBA00034221"/>
    </source>
</evidence>
<dbReference type="EMBL" id="AYJU01000015">
    <property type="protein sequence ID" value="EST54788.1"/>
    <property type="molecule type" value="Genomic_DNA"/>
</dbReference>
<dbReference type="Gene3D" id="3.60.15.10">
    <property type="entry name" value="Ribonuclease Z/Hydroxyacylglutathione hydrolase-like"/>
    <property type="match status" value="1"/>
</dbReference>
<dbReference type="InterPro" id="IPR001279">
    <property type="entry name" value="Metallo-B-lactamas"/>
</dbReference>
<organism evidence="7 8">
    <name type="scientific">Brevibacillus panacihumi W25</name>
    <dbReference type="NCBI Taxonomy" id="1408254"/>
    <lineage>
        <taxon>Bacteria</taxon>
        <taxon>Bacillati</taxon>
        <taxon>Bacillota</taxon>
        <taxon>Bacilli</taxon>
        <taxon>Bacillales</taxon>
        <taxon>Paenibacillaceae</taxon>
        <taxon>Brevibacillus</taxon>
    </lineage>
</organism>